<dbReference type="eggNOG" id="COG4990">
    <property type="taxonomic scope" value="Bacteria"/>
</dbReference>
<dbReference type="eggNOG" id="COG1705">
    <property type="taxonomic scope" value="Bacteria"/>
</dbReference>
<dbReference type="PANTHER" id="PTHR37806:SF1">
    <property type="entry name" value="PEPTIDASE C39-LIKE DOMAIN-CONTAINING PROTEIN"/>
    <property type="match status" value="1"/>
</dbReference>
<dbReference type="Pfam" id="PF08481">
    <property type="entry name" value="GBS_Bsp-like"/>
    <property type="match status" value="5"/>
</dbReference>
<evidence type="ECO:0000259" key="1">
    <source>
        <dbReference type="Pfam" id="PF13529"/>
    </source>
</evidence>
<dbReference type="eggNOG" id="COG0860">
    <property type="taxonomic scope" value="Bacteria"/>
</dbReference>
<name>S0KUQ5_9ENTE</name>
<keyword evidence="3" id="KW-1185">Reference proteome</keyword>
<accession>S0KUQ5</accession>
<evidence type="ECO:0000313" key="2">
    <source>
        <dbReference type="EMBL" id="EOW87642.1"/>
    </source>
</evidence>
<reference evidence="2 3" key="1">
    <citation type="submission" date="2013-03" db="EMBL/GenBank/DDBJ databases">
        <title>The Genome Sequence of Enterococcus columbae ATCC_51263 (PacBio/Illumina hybrid assembly).</title>
        <authorList>
            <consortium name="The Broad Institute Genomics Platform"/>
            <consortium name="The Broad Institute Genome Sequencing Center for Infectious Disease"/>
            <person name="Earl A."/>
            <person name="Russ C."/>
            <person name="Gilmore M."/>
            <person name="Surin D."/>
            <person name="Walker B."/>
            <person name="Young S."/>
            <person name="Zeng Q."/>
            <person name="Gargeya S."/>
            <person name="Fitzgerald M."/>
            <person name="Haas B."/>
            <person name="Abouelleil A."/>
            <person name="Allen A.W."/>
            <person name="Alvarado L."/>
            <person name="Arachchi H.M."/>
            <person name="Berlin A.M."/>
            <person name="Chapman S.B."/>
            <person name="Gainer-Dewar J."/>
            <person name="Goldberg J."/>
            <person name="Griggs A."/>
            <person name="Gujja S."/>
            <person name="Hansen M."/>
            <person name="Howarth C."/>
            <person name="Imamovic A."/>
            <person name="Ireland A."/>
            <person name="Larimer J."/>
            <person name="McCowan C."/>
            <person name="Murphy C."/>
            <person name="Pearson M."/>
            <person name="Poon T.W."/>
            <person name="Priest M."/>
            <person name="Roberts A."/>
            <person name="Saif S."/>
            <person name="Shea T."/>
            <person name="Sisk P."/>
            <person name="Sykes S."/>
            <person name="Wortman J."/>
            <person name="Nusbaum C."/>
            <person name="Birren B."/>
        </authorList>
    </citation>
    <scope>NUCLEOTIDE SEQUENCE [LARGE SCALE GENOMIC DNA]</scope>
    <source>
        <strain evidence="2 3">ATCC 51263</strain>
    </source>
</reference>
<organism evidence="2 3">
    <name type="scientific">Enterococcus columbae DSM 7374 = ATCC 51263</name>
    <dbReference type="NCBI Taxonomy" id="1121865"/>
    <lineage>
        <taxon>Bacteria</taxon>
        <taxon>Bacillati</taxon>
        <taxon>Bacillota</taxon>
        <taxon>Bacilli</taxon>
        <taxon>Lactobacillales</taxon>
        <taxon>Enterococcaceae</taxon>
        <taxon>Enterococcus</taxon>
    </lineage>
</organism>
<dbReference type="InterPro" id="IPR039564">
    <property type="entry name" value="Peptidase_C39-like"/>
</dbReference>
<sequence>MKKKPIIELFLLGIIGVLFCLLPFRLQADELSNIAVASPLQTQITSVEQNRWQLTINTASQLKIKQLYVPIWHMDNQSDIHWYQAGKIAENTYQVNFDPKIHQYHEGIYHMHVYAYLEDGSCVTAVLNDQHYTLPEENLETTIQNFQDKLGRADLTVKVNTAREIQQVYLPIWHADDQSDIQWYAAKKENDGNYHASIDLAKHQYHRGNYHIHTYVYFKNSSKPLVQVSPDITFNEYPDEVQASIENYNDKAGSMDIRVLASSVHGIKRVYVPTWSKADQSDIVWYVAQKQTDGSYLAHMNIQNHKENRGNYHLHVYAYNQLNQAKVQVLDDVHFSDNYPNEINAQVQNFDDENGRLNVRVQAFSTQGIDRVYVPIWSRADQSDIVWYVAQKQADGSYMAQMDIAKHQFYRGTYHLHAYAYTKKNIPMMTVLPDVTFQTYPDTIQANIEQVNQNLGSFIVTIHAKTHQGIKQIRVPIWHRSNQSDIHWYEAKKVNNDTYQVQMNVANHNYENGLYQVHVYLTNYANHQTMVALNPVQLSGDYQQRVLSVPYYNQNAWGAPVGCEGVALLQALQAKGYAKQYNPRSFLNEIPHSTDGTPYTGFVGSPFIANNWQFTAIFDQALTKWGQRYGNVSNISGSSTSQLLDQIWQGNPVVAYVTVHMTPLAWGIWQFGRVPNNNHAVTLSGFNKHNGTVFVTDPIDGQYWMPASKFASIYEARKMAVVVR</sequence>
<dbReference type="InterPro" id="IPR013688">
    <property type="entry name" value="GBS_Bsp-like"/>
</dbReference>
<dbReference type="Pfam" id="PF13529">
    <property type="entry name" value="Peptidase_C39_2"/>
    <property type="match status" value="1"/>
</dbReference>
<dbReference type="PATRIC" id="fig|1121865.3.peg.886"/>
<protein>
    <recommendedName>
        <fullName evidence="1">Peptidase C39-like domain-containing protein</fullName>
    </recommendedName>
</protein>
<dbReference type="RefSeq" id="WP_016183061.1">
    <property type="nucleotide sequence ID" value="NZ_JXKI01000009.1"/>
</dbReference>
<gene>
    <name evidence="2" type="ORF">I568_00307</name>
</gene>
<feature type="domain" description="Peptidase C39-like" evidence="1">
    <location>
        <begin position="547"/>
        <end position="698"/>
    </location>
</feature>
<evidence type="ECO:0000313" key="3">
    <source>
        <dbReference type="Proteomes" id="UP000014113"/>
    </source>
</evidence>
<proteinExistence type="predicted"/>
<dbReference type="EMBL" id="ASWJ01000002">
    <property type="protein sequence ID" value="EOW87642.1"/>
    <property type="molecule type" value="Genomic_DNA"/>
</dbReference>
<dbReference type="AlphaFoldDB" id="S0KUQ5"/>
<dbReference type="STRING" id="1121865.OMW_00899"/>
<comment type="caution">
    <text evidence="2">The sequence shown here is derived from an EMBL/GenBank/DDBJ whole genome shotgun (WGS) entry which is preliminary data.</text>
</comment>
<dbReference type="OrthoDB" id="1654093at2"/>
<dbReference type="Gene3D" id="2.60.40.3760">
    <property type="match status" value="5"/>
</dbReference>
<dbReference type="Proteomes" id="UP000014113">
    <property type="component" value="Unassembled WGS sequence"/>
</dbReference>
<dbReference type="PANTHER" id="PTHR37806">
    <property type="entry name" value="LMO0724 PROTEIN"/>
    <property type="match status" value="1"/>
</dbReference>
<dbReference type="Gene3D" id="3.90.70.10">
    <property type="entry name" value="Cysteine proteinases"/>
    <property type="match status" value="1"/>
</dbReference>